<reference evidence="5 6" key="1">
    <citation type="submission" date="2015-05" db="EMBL/GenBank/DDBJ databases">
        <title>Genome sequencing and analysis of members of genus Stenotrophomonas.</title>
        <authorList>
            <person name="Patil P.P."/>
            <person name="Midha S."/>
            <person name="Patil P.B."/>
        </authorList>
    </citation>
    <scope>NUCLEOTIDE SEQUENCE [LARGE SCALE GENOMIC DNA]</scope>
    <source>
        <strain evidence="5 6">DSM 18941</strain>
    </source>
</reference>
<dbReference type="RefSeq" id="WP_057628959.1">
    <property type="nucleotide sequence ID" value="NZ_LDJJ01000038.1"/>
</dbReference>
<dbReference type="Gene3D" id="3.40.605.10">
    <property type="entry name" value="Aldehyde Dehydrogenase, Chain A, domain 1"/>
    <property type="match status" value="1"/>
</dbReference>
<dbReference type="InterPro" id="IPR015590">
    <property type="entry name" value="Aldehyde_DH_dom"/>
</dbReference>
<comment type="caution">
    <text evidence="5">The sequence shown here is derived from an EMBL/GenBank/DDBJ whole genome shotgun (WGS) entry which is preliminary data.</text>
</comment>
<dbReference type="PROSITE" id="PS00070">
    <property type="entry name" value="ALDEHYDE_DEHYDR_CYS"/>
    <property type="match status" value="1"/>
</dbReference>
<keyword evidence="3" id="KW-0560">Oxidoreductase</keyword>
<dbReference type="GO" id="GO:0004030">
    <property type="term" value="F:aldehyde dehydrogenase [NAD(P)+] activity"/>
    <property type="evidence" value="ECO:0007669"/>
    <property type="project" value="InterPro"/>
</dbReference>
<dbReference type="InterPro" id="IPR047110">
    <property type="entry name" value="GABD/Sad-like"/>
</dbReference>
<dbReference type="InterPro" id="IPR016162">
    <property type="entry name" value="Ald_DH_N"/>
</dbReference>
<dbReference type="InterPro" id="IPR016163">
    <property type="entry name" value="Ald_DH_C"/>
</dbReference>
<feature type="domain" description="Aldehyde dehydrogenase" evidence="4">
    <location>
        <begin position="4"/>
        <end position="452"/>
    </location>
</feature>
<sequence length="455" mass="48711">MASYQTINPFNGQVVGTVELMTAAGIEQRLAAAESVFPQWAALSLDQRGDYLRNIAGGLRARRDDIQRTMTAEMGKLRREALVEIEKSAAACEYYADHAADYLKPQPIPTEAQRSYVIYQPIGCVMAVMPWNFPIWQVIRFLAPGLMAGNVALLKHASNVPGCADLLREVVAATGVPAGVFDVLHIDNEQAAGVLRDRRIKAVTLTGSERAGRSIAANAGDQLKKCVMELGGSDAFVVLDDADLDLAAAAAVRSRFDNAGQTCIAAKRFILVDSIADAFVQRFVETAQARVYGDPQDEASSLAPMARADLRDELHKQVRSSIDKGAKVLLGGAPVADSNAGYQATILDNVGPGMPAYDEELFGPVAAIIRVKDEAEAVRVANDTSFGLGGSVWTRDVLRGENVAVQLECGAAFVNSVVKSDARLPFGGTKRSGFGRELAGPGIHEFMNIKTVYVA</sequence>
<dbReference type="FunFam" id="3.40.309.10:FF:000010">
    <property type="entry name" value="Gamma-aminobutyraldehyde dehydrogenase"/>
    <property type="match status" value="1"/>
</dbReference>
<evidence type="ECO:0000256" key="3">
    <source>
        <dbReference type="ARBA" id="ARBA00023002"/>
    </source>
</evidence>
<dbReference type="SUPFAM" id="SSF53720">
    <property type="entry name" value="ALDH-like"/>
    <property type="match status" value="1"/>
</dbReference>
<name>A0A0R0CBD8_9GAMM</name>
<evidence type="ECO:0000259" key="4">
    <source>
        <dbReference type="Pfam" id="PF00171"/>
    </source>
</evidence>
<dbReference type="CDD" id="cd07100">
    <property type="entry name" value="ALDH_SSADH1_GabD1"/>
    <property type="match status" value="1"/>
</dbReference>
<accession>A0A0R0CBD8</accession>
<protein>
    <submittedName>
        <fullName evidence="5">Succinate-semialdehyde dehydrogenase</fullName>
    </submittedName>
</protein>
<dbReference type="FunFam" id="3.40.605.10:FF:000012">
    <property type="entry name" value="NAD-dependent succinate-semialdehyde dehydrogenase"/>
    <property type="match status" value="1"/>
</dbReference>
<dbReference type="PANTHER" id="PTHR43217">
    <property type="entry name" value="SUCCINATE SEMIALDEHYDE DEHYDROGENASE [NAD(P)+] SAD"/>
    <property type="match status" value="1"/>
</dbReference>
<evidence type="ECO:0000256" key="1">
    <source>
        <dbReference type="ARBA" id="ARBA00009986"/>
    </source>
</evidence>
<proteinExistence type="inferred from homology"/>
<dbReference type="Pfam" id="PF00171">
    <property type="entry name" value="Aldedh"/>
    <property type="match status" value="1"/>
</dbReference>
<dbReference type="PATRIC" id="fig|405446.3.peg.1912"/>
<comment type="similarity">
    <text evidence="1">Belongs to the aldehyde dehydrogenase family.</text>
</comment>
<keyword evidence="2" id="KW-0521">NADP</keyword>
<dbReference type="GO" id="GO:0004777">
    <property type="term" value="F:succinate-semialdehyde dehydrogenase (NAD+) activity"/>
    <property type="evidence" value="ECO:0007669"/>
    <property type="project" value="TreeGrafter"/>
</dbReference>
<dbReference type="InterPro" id="IPR044148">
    <property type="entry name" value="ALDH_GabD1-like"/>
</dbReference>
<dbReference type="InterPro" id="IPR016161">
    <property type="entry name" value="Ald_DH/histidinol_DH"/>
</dbReference>
<evidence type="ECO:0000256" key="2">
    <source>
        <dbReference type="ARBA" id="ARBA00022857"/>
    </source>
</evidence>
<dbReference type="Gene3D" id="3.40.309.10">
    <property type="entry name" value="Aldehyde Dehydrogenase, Chain A, domain 2"/>
    <property type="match status" value="1"/>
</dbReference>
<evidence type="ECO:0000313" key="5">
    <source>
        <dbReference type="EMBL" id="KRG66895.1"/>
    </source>
</evidence>
<dbReference type="EMBL" id="LDJJ01000038">
    <property type="protein sequence ID" value="KRG66895.1"/>
    <property type="molecule type" value="Genomic_DNA"/>
</dbReference>
<dbReference type="PANTHER" id="PTHR43217:SF1">
    <property type="entry name" value="SUCCINATE SEMIALDEHYDE DEHYDROGENASE [NAD(P)+] SAD"/>
    <property type="match status" value="1"/>
</dbReference>
<gene>
    <name evidence="5" type="ORF">ABB27_12050</name>
</gene>
<keyword evidence="6" id="KW-1185">Reference proteome</keyword>
<evidence type="ECO:0000313" key="6">
    <source>
        <dbReference type="Proteomes" id="UP000051863"/>
    </source>
</evidence>
<dbReference type="Proteomes" id="UP000051863">
    <property type="component" value="Unassembled WGS sequence"/>
</dbReference>
<dbReference type="InterPro" id="IPR016160">
    <property type="entry name" value="Ald_DH_CS_CYS"/>
</dbReference>
<dbReference type="OrthoDB" id="9812625at2"/>
<organism evidence="5 6">
    <name type="scientific">Stenotrophomonas terrae</name>
    <dbReference type="NCBI Taxonomy" id="405446"/>
    <lineage>
        <taxon>Bacteria</taxon>
        <taxon>Pseudomonadati</taxon>
        <taxon>Pseudomonadota</taxon>
        <taxon>Gammaproteobacteria</taxon>
        <taxon>Lysobacterales</taxon>
        <taxon>Lysobacteraceae</taxon>
        <taxon>Stenotrophomonas</taxon>
    </lineage>
</organism>
<dbReference type="AlphaFoldDB" id="A0A0R0CBD8"/>